<comment type="cofactor">
    <cofactor evidence="1">
        <name>FAD</name>
        <dbReference type="ChEBI" id="CHEBI:57692"/>
    </cofactor>
</comment>
<feature type="region of interest" description="Disordered" evidence="5">
    <location>
        <begin position="266"/>
        <end position="288"/>
    </location>
</feature>
<dbReference type="GO" id="GO:0008115">
    <property type="term" value="F:sarcosine oxidase activity"/>
    <property type="evidence" value="ECO:0007669"/>
    <property type="project" value="TreeGrafter"/>
</dbReference>
<accession>A0A1T5CPH5</accession>
<gene>
    <name evidence="7" type="ORF">SAMN05660750_01542</name>
</gene>
<dbReference type="Pfam" id="PF01266">
    <property type="entry name" value="DAO"/>
    <property type="match status" value="1"/>
</dbReference>
<sequence length="370" mass="40205">MRQGGMQIAVVGAGIAGLSTAWSLNKRGHAVTLFEQAPQIPNPYAASGDQHRIIRRAYASADGYARTISEAFEAWDELWADLGTRHYAPCGALGVSQTADDEGDAYLQGLDRVGSPYELYEPAEAARRYPFLDASAIRYAYLNREGGALFPARIAADLVRLLRERGATIRAGAAVAAIEPETGRLTLADGEQAEFDRIVVTAGAWVLKLLPELADALTTYRTAVVYLDPPEDLKASWRAAPVMVDVGGTIDGYVLPPVDGTGLKFGAGIDKRPRRPDEQRDVRPGEGEELRDYFSPPFARIAEYRVERVVTCVYTFTPDRKFLSRQIGRVTAVSACSGHGYKFGAAVGRRVAAAVETGDQAGLLRWLRAE</sequence>
<reference evidence="7 8" key="1">
    <citation type="submission" date="2017-02" db="EMBL/GenBank/DDBJ databases">
        <authorList>
            <person name="Peterson S.W."/>
        </authorList>
    </citation>
    <scope>NUCLEOTIDE SEQUENCE [LARGE SCALE GENOMIC DNA]</scope>
    <source>
        <strain evidence="7 8">DSM 9653</strain>
    </source>
</reference>
<dbReference type="EMBL" id="FUYX01000003">
    <property type="protein sequence ID" value="SKB61362.1"/>
    <property type="molecule type" value="Genomic_DNA"/>
</dbReference>
<keyword evidence="3" id="KW-0274">FAD</keyword>
<evidence type="ECO:0000259" key="6">
    <source>
        <dbReference type="Pfam" id="PF01266"/>
    </source>
</evidence>
<dbReference type="PANTHER" id="PTHR10961:SF7">
    <property type="entry name" value="FAD DEPENDENT OXIDOREDUCTASE DOMAIN-CONTAINING PROTEIN"/>
    <property type="match status" value="1"/>
</dbReference>
<dbReference type="InterPro" id="IPR045170">
    <property type="entry name" value="MTOX"/>
</dbReference>
<feature type="compositionally biased region" description="Basic and acidic residues" evidence="5">
    <location>
        <begin position="269"/>
        <end position="288"/>
    </location>
</feature>
<proteinExistence type="predicted"/>
<organism evidence="7 8">
    <name type="scientific">Bosea thiooxidans</name>
    <dbReference type="NCBI Taxonomy" id="53254"/>
    <lineage>
        <taxon>Bacteria</taxon>
        <taxon>Pseudomonadati</taxon>
        <taxon>Pseudomonadota</taxon>
        <taxon>Alphaproteobacteria</taxon>
        <taxon>Hyphomicrobiales</taxon>
        <taxon>Boseaceae</taxon>
        <taxon>Bosea</taxon>
    </lineage>
</organism>
<dbReference type="Gene3D" id="3.50.50.60">
    <property type="entry name" value="FAD/NAD(P)-binding domain"/>
    <property type="match status" value="1"/>
</dbReference>
<dbReference type="SUPFAM" id="SSF54373">
    <property type="entry name" value="FAD-linked reductases, C-terminal domain"/>
    <property type="match status" value="1"/>
</dbReference>
<keyword evidence="2" id="KW-0285">Flavoprotein</keyword>
<evidence type="ECO:0000256" key="1">
    <source>
        <dbReference type="ARBA" id="ARBA00001974"/>
    </source>
</evidence>
<dbReference type="InterPro" id="IPR006076">
    <property type="entry name" value="FAD-dep_OxRdtase"/>
</dbReference>
<dbReference type="Proteomes" id="UP000190130">
    <property type="component" value="Unassembled WGS sequence"/>
</dbReference>
<name>A0A1T5CPH5_9HYPH</name>
<evidence type="ECO:0000256" key="3">
    <source>
        <dbReference type="ARBA" id="ARBA00022827"/>
    </source>
</evidence>
<protein>
    <submittedName>
        <fullName evidence="7">Sarcosine oxidase</fullName>
    </submittedName>
</protein>
<dbReference type="GO" id="GO:0050660">
    <property type="term" value="F:flavin adenine dinucleotide binding"/>
    <property type="evidence" value="ECO:0007669"/>
    <property type="project" value="InterPro"/>
</dbReference>
<keyword evidence="4" id="KW-0560">Oxidoreductase</keyword>
<dbReference type="PANTHER" id="PTHR10961">
    <property type="entry name" value="PEROXISOMAL SARCOSINE OXIDASE"/>
    <property type="match status" value="1"/>
</dbReference>
<evidence type="ECO:0000256" key="5">
    <source>
        <dbReference type="SAM" id="MobiDB-lite"/>
    </source>
</evidence>
<dbReference type="Gene3D" id="3.30.9.10">
    <property type="entry name" value="D-Amino Acid Oxidase, subunit A, domain 2"/>
    <property type="match status" value="1"/>
</dbReference>
<dbReference type="SUPFAM" id="SSF51905">
    <property type="entry name" value="FAD/NAD(P)-binding domain"/>
    <property type="match status" value="1"/>
</dbReference>
<dbReference type="InterPro" id="IPR036188">
    <property type="entry name" value="FAD/NAD-bd_sf"/>
</dbReference>
<evidence type="ECO:0000313" key="8">
    <source>
        <dbReference type="Proteomes" id="UP000190130"/>
    </source>
</evidence>
<dbReference type="AlphaFoldDB" id="A0A1T5CPH5"/>
<feature type="domain" description="FAD dependent oxidoreductase" evidence="6">
    <location>
        <begin position="8"/>
        <end position="353"/>
    </location>
</feature>
<evidence type="ECO:0000313" key="7">
    <source>
        <dbReference type="EMBL" id="SKB61362.1"/>
    </source>
</evidence>
<evidence type="ECO:0000256" key="4">
    <source>
        <dbReference type="ARBA" id="ARBA00023002"/>
    </source>
</evidence>
<evidence type="ECO:0000256" key="2">
    <source>
        <dbReference type="ARBA" id="ARBA00022630"/>
    </source>
</evidence>